<feature type="compositionally biased region" description="Low complexity" evidence="1">
    <location>
        <begin position="451"/>
        <end position="462"/>
    </location>
</feature>
<feature type="compositionally biased region" description="Basic and acidic residues" evidence="1">
    <location>
        <begin position="195"/>
        <end position="204"/>
    </location>
</feature>
<feature type="compositionally biased region" description="Low complexity" evidence="1">
    <location>
        <begin position="150"/>
        <end position="175"/>
    </location>
</feature>
<dbReference type="Proteomes" id="UP000673552">
    <property type="component" value="Unassembled WGS sequence"/>
</dbReference>
<evidence type="ECO:0000313" key="3">
    <source>
        <dbReference type="Proteomes" id="UP000673552"/>
    </source>
</evidence>
<dbReference type="OrthoDB" id="258495at2759"/>
<dbReference type="GeneID" id="92515214"/>
<keyword evidence="3" id="KW-1185">Reference proteome</keyword>
<dbReference type="InterPro" id="IPR013320">
    <property type="entry name" value="ConA-like_dom_sf"/>
</dbReference>
<feature type="compositionally biased region" description="Pro residues" evidence="1">
    <location>
        <begin position="344"/>
        <end position="353"/>
    </location>
</feature>
<comment type="caution">
    <text evidence="2">The sequence shown here is derived from an EMBL/GenBank/DDBJ whole genome shotgun (WGS) entry which is preliminary data.</text>
</comment>
<dbReference type="EMBL" id="JAFEUZ010000025">
    <property type="protein sequence ID" value="KAG5476897.1"/>
    <property type="molecule type" value="Genomic_DNA"/>
</dbReference>
<feature type="compositionally biased region" description="Low complexity" evidence="1">
    <location>
        <begin position="322"/>
        <end position="335"/>
    </location>
</feature>
<feature type="region of interest" description="Disordered" evidence="1">
    <location>
        <begin position="11"/>
        <end position="35"/>
    </location>
</feature>
<evidence type="ECO:0000256" key="1">
    <source>
        <dbReference type="SAM" id="MobiDB-lite"/>
    </source>
</evidence>
<feature type="compositionally biased region" description="Polar residues" evidence="1">
    <location>
        <begin position="308"/>
        <end position="321"/>
    </location>
</feature>
<dbReference type="Gene3D" id="2.60.120.920">
    <property type="match status" value="1"/>
</dbReference>
<feature type="compositionally biased region" description="Basic and acidic residues" evidence="1">
    <location>
        <begin position="363"/>
        <end position="377"/>
    </location>
</feature>
<sequence length="711" mass="74877">MISDEGFLCALPLGGNDEGPAGPPSPIPPGGAPSPMRGVSSLFSYTEATTPTLYTAQSASAIYPSAYPSGAYTSSAAPASQHALSYDPYAYGSWAASAPLPHSATPAARSAEAGAHAALSEAERQRQILQLERELAEGQRQRLASWLSSSASSASRHSASASADRAASPEAANEAPQRDLSEAPFPPPRVSTYRDSCEGMRDFSMEALAPPSSPSPPSAHVQARHHKRDANAGPGASGPDTASHGMPQGQYAQPSTAPPPSLATPAVATEDFDMVVTVSPQPASLLMPSPHRFSPEPHAPSTEAVPLSSITEQSASVPNGCTRTSPSSPKRGPGPSEDRCTPRRPAPSLPPPGVDSVARLPHRPNDLHRKAADVREDEERLYDAYKQKLARIQEALRPYSGSTVLSTMASTEARRAHERRCRLTTPALRPSAPSGPLPQPPQRPSPYLMNAPAAAAPPSSSPRLRVSGASPVAQRAPSAGSYIDAVAPLPRGRQRPLRWDISHSGNIVVSSDGYVCKADATDALTLIEREYEGRLEDVLHRLVIPFYAMCSLGVTRGSLTFAFRWLSTETKNGAVVRQGCGRRCGNTVAGKAGGGVGARRAPALAYGFATRAFTGYGTHAPAFLYLSTGVIAQGVSTASSACTERPYGASYEPGLELAARLDLEQGELEFHVEGRSMGVAFRFHPARHPAPLFPVVVFSADMDVAELLHTV</sequence>
<feature type="compositionally biased region" description="Pro residues" evidence="1">
    <location>
        <begin position="433"/>
        <end position="444"/>
    </location>
</feature>
<dbReference type="KEGG" id="lmat:92515214"/>
<dbReference type="PANTHER" id="PTHR12245">
    <property type="entry name" value="SPRY DOMAIN CONTAINING SOCS BOX PROTEIN"/>
    <property type="match status" value="1"/>
</dbReference>
<dbReference type="InterPro" id="IPR043136">
    <property type="entry name" value="B30.2/SPRY_sf"/>
</dbReference>
<dbReference type="RefSeq" id="XP_067178067.1">
    <property type="nucleotide sequence ID" value="XM_067322702.1"/>
</dbReference>
<reference evidence="3" key="1">
    <citation type="journal article" date="2021" name="Microbiol. Resour. Announc.">
        <title>LGAAP: Leishmaniinae Genome Assembly and Annotation Pipeline.</title>
        <authorList>
            <person name="Almutairi H."/>
            <person name="Urbaniak M.D."/>
            <person name="Bates M.D."/>
            <person name="Jariyapan N."/>
            <person name="Kwakye-Nuako G."/>
            <person name="Thomaz-Soccol V."/>
            <person name="Al-Salem W.S."/>
            <person name="Dillon R.J."/>
            <person name="Bates P.A."/>
            <person name="Gatherer D."/>
        </authorList>
    </citation>
    <scope>NUCLEOTIDE SEQUENCE [LARGE SCALE GENOMIC DNA]</scope>
</reference>
<feature type="region of interest" description="Disordered" evidence="1">
    <location>
        <begin position="150"/>
        <end position="264"/>
    </location>
</feature>
<evidence type="ECO:0000313" key="2">
    <source>
        <dbReference type="EMBL" id="KAG5476897.1"/>
    </source>
</evidence>
<feature type="compositionally biased region" description="Pro residues" evidence="1">
    <location>
        <begin position="21"/>
        <end position="32"/>
    </location>
</feature>
<dbReference type="PANTHER" id="PTHR12245:SF5">
    <property type="entry name" value="SPRY DOMAIN-CONTAINING SOCS BOX PROTEIN 3"/>
    <property type="match status" value="1"/>
</dbReference>
<feature type="region of interest" description="Disordered" evidence="1">
    <location>
        <begin position="286"/>
        <end position="377"/>
    </location>
</feature>
<protein>
    <recommendedName>
        <fullName evidence="4">B30.2/SPRY domain-containing protein</fullName>
    </recommendedName>
</protein>
<proteinExistence type="predicted"/>
<organism evidence="2 3">
    <name type="scientific">Leishmania martiniquensis</name>
    <dbReference type="NCBI Taxonomy" id="1580590"/>
    <lineage>
        <taxon>Eukaryota</taxon>
        <taxon>Discoba</taxon>
        <taxon>Euglenozoa</taxon>
        <taxon>Kinetoplastea</taxon>
        <taxon>Metakinetoplastina</taxon>
        <taxon>Trypanosomatida</taxon>
        <taxon>Trypanosomatidae</taxon>
        <taxon>Leishmaniinae</taxon>
        <taxon>Leishmania</taxon>
    </lineage>
</organism>
<evidence type="ECO:0008006" key="4">
    <source>
        <dbReference type="Google" id="ProtNLM"/>
    </source>
</evidence>
<dbReference type="SUPFAM" id="SSF49899">
    <property type="entry name" value="Concanavalin A-like lectins/glucanases"/>
    <property type="match status" value="1"/>
</dbReference>
<gene>
    <name evidence="2" type="ORF">LSCM1_05229</name>
</gene>
<accession>A0A836GZY1</accession>
<feature type="region of interest" description="Disordered" evidence="1">
    <location>
        <begin position="424"/>
        <end position="473"/>
    </location>
</feature>
<reference evidence="3" key="2">
    <citation type="journal article" date="2021" name="Sci. Data">
        <title>Chromosome-scale genome sequencing, assembly and annotation of six genomes from subfamily Leishmaniinae.</title>
        <authorList>
            <person name="Almutairi H."/>
            <person name="Urbaniak M.D."/>
            <person name="Bates M.D."/>
            <person name="Jariyapan N."/>
            <person name="Kwakye-Nuako G."/>
            <person name="Thomaz Soccol V."/>
            <person name="Al-Salem W.S."/>
            <person name="Dillon R.J."/>
            <person name="Bates P.A."/>
            <person name="Gatherer D."/>
        </authorList>
    </citation>
    <scope>NUCLEOTIDE SEQUENCE [LARGE SCALE GENOMIC DNA]</scope>
</reference>
<dbReference type="InterPro" id="IPR050672">
    <property type="entry name" value="FBXO45-Fsn/SPSB_families"/>
</dbReference>
<dbReference type="AlphaFoldDB" id="A0A836GZY1"/>
<name>A0A836GZY1_9TRYP</name>